<comment type="caution">
    <text evidence="3">The sequence shown here is derived from an EMBL/GenBank/DDBJ whole genome shotgun (WGS) entry which is preliminary data.</text>
</comment>
<dbReference type="EMBL" id="JBHUHY010000002">
    <property type="protein sequence ID" value="MFD2185229.1"/>
    <property type="molecule type" value="Genomic_DNA"/>
</dbReference>
<reference evidence="4" key="1">
    <citation type="journal article" date="2019" name="Int. J. Syst. Evol. Microbiol.">
        <title>The Global Catalogue of Microorganisms (GCM) 10K type strain sequencing project: providing services to taxonomists for standard genome sequencing and annotation.</title>
        <authorList>
            <consortium name="The Broad Institute Genomics Platform"/>
            <consortium name="The Broad Institute Genome Sequencing Center for Infectious Disease"/>
            <person name="Wu L."/>
            <person name="Ma J."/>
        </authorList>
    </citation>
    <scope>NUCLEOTIDE SEQUENCE [LARGE SCALE GENOMIC DNA]</scope>
    <source>
        <strain evidence="4">DT92</strain>
    </source>
</reference>
<dbReference type="Gene3D" id="1.10.287.70">
    <property type="match status" value="1"/>
</dbReference>
<protein>
    <submittedName>
        <fullName evidence="3">Ion channel</fullName>
    </submittedName>
</protein>
<dbReference type="Pfam" id="PF07885">
    <property type="entry name" value="Ion_trans_2"/>
    <property type="match status" value="1"/>
</dbReference>
<keyword evidence="4" id="KW-1185">Reference proteome</keyword>
<sequence length="222" mass="25284">MLNKIYPYRFELFLFSQLAILFGSLIVRGDFFEVILSPILFLLNLLAGIVLISQKKKLMWFFIALLITAGIVFWAELFEEKRNKLLAFINMGVSFLFYTTVTYEIISQVWRTKIVTKNVIFGLISGYISLGLVSFFICLSIEMTYPGSFEGLKATINQPKILTERLMYYSYITLMTIGYGDIVPISSLAQKAAILIGMLGQFYLVILTAIVVGKYINHNNSK</sequence>
<dbReference type="SUPFAM" id="SSF81324">
    <property type="entry name" value="Voltage-gated potassium channels"/>
    <property type="match status" value="1"/>
</dbReference>
<organism evidence="3 4">
    <name type="scientific">Aquimarina celericrescens</name>
    <dbReference type="NCBI Taxonomy" id="1964542"/>
    <lineage>
        <taxon>Bacteria</taxon>
        <taxon>Pseudomonadati</taxon>
        <taxon>Bacteroidota</taxon>
        <taxon>Flavobacteriia</taxon>
        <taxon>Flavobacteriales</taxon>
        <taxon>Flavobacteriaceae</taxon>
        <taxon>Aquimarina</taxon>
    </lineage>
</organism>
<dbReference type="Proteomes" id="UP001597344">
    <property type="component" value="Unassembled WGS sequence"/>
</dbReference>
<keyword evidence="1" id="KW-0812">Transmembrane</keyword>
<evidence type="ECO:0000256" key="1">
    <source>
        <dbReference type="SAM" id="Phobius"/>
    </source>
</evidence>
<feature type="transmembrane region" description="Helical" evidence="1">
    <location>
        <begin position="58"/>
        <end position="78"/>
    </location>
</feature>
<dbReference type="RefSeq" id="WP_378318181.1">
    <property type="nucleotide sequence ID" value="NZ_JBHUHY010000002.1"/>
</dbReference>
<gene>
    <name evidence="3" type="ORF">ACFSJT_00370</name>
</gene>
<proteinExistence type="predicted"/>
<feature type="transmembrane region" description="Helical" evidence="1">
    <location>
        <begin position="6"/>
        <end position="27"/>
    </location>
</feature>
<evidence type="ECO:0000313" key="3">
    <source>
        <dbReference type="EMBL" id="MFD2185229.1"/>
    </source>
</evidence>
<feature type="transmembrane region" description="Helical" evidence="1">
    <location>
        <begin position="85"/>
        <end position="106"/>
    </location>
</feature>
<evidence type="ECO:0000313" key="4">
    <source>
        <dbReference type="Proteomes" id="UP001597344"/>
    </source>
</evidence>
<feature type="transmembrane region" description="Helical" evidence="1">
    <location>
        <begin position="166"/>
        <end position="186"/>
    </location>
</feature>
<feature type="transmembrane region" description="Helical" evidence="1">
    <location>
        <begin position="118"/>
        <end position="145"/>
    </location>
</feature>
<feature type="domain" description="Potassium channel" evidence="2">
    <location>
        <begin position="167"/>
        <end position="212"/>
    </location>
</feature>
<evidence type="ECO:0000259" key="2">
    <source>
        <dbReference type="Pfam" id="PF07885"/>
    </source>
</evidence>
<name>A0ABW5AQR9_9FLAO</name>
<feature type="transmembrane region" description="Helical" evidence="1">
    <location>
        <begin position="192"/>
        <end position="216"/>
    </location>
</feature>
<feature type="transmembrane region" description="Helical" evidence="1">
    <location>
        <begin position="34"/>
        <end position="52"/>
    </location>
</feature>
<dbReference type="InterPro" id="IPR013099">
    <property type="entry name" value="K_chnl_dom"/>
</dbReference>
<accession>A0ABW5AQR9</accession>
<keyword evidence="1" id="KW-1133">Transmembrane helix</keyword>
<keyword evidence="1" id="KW-0472">Membrane</keyword>